<reference evidence="3" key="1">
    <citation type="journal article" date="2014" name="Proc. Natl. Acad. Sci. U.S.A.">
        <title>Extensive sampling of basidiomycete genomes demonstrates inadequacy of the white-rot/brown-rot paradigm for wood decay fungi.</title>
        <authorList>
            <person name="Riley R."/>
            <person name="Salamov A.A."/>
            <person name="Brown D.W."/>
            <person name="Nagy L.G."/>
            <person name="Floudas D."/>
            <person name="Held B.W."/>
            <person name="Levasseur A."/>
            <person name="Lombard V."/>
            <person name="Morin E."/>
            <person name="Otillar R."/>
            <person name="Lindquist E.A."/>
            <person name="Sun H."/>
            <person name="LaButti K.M."/>
            <person name="Schmutz J."/>
            <person name="Jabbour D."/>
            <person name="Luo H."/>
            <person name="Baker S.E."/>
            <person name="Pisabarro A.G."/>
            <person name="Walton J.D."/>
            <person name="Blanchette R.A."/>
            <person name="Henrissat B."/>
            <person name="Martin F."/>
            <person name="Cullen D."/>
            <person name="Hibbett D.S."/>
            <person name="Grigoriev I.V."/>
        </authorList>
    </citation>
    <scope>NUCLEOTIDE SEQUENCE [LARGE SCALE GENOMIC DNA]</scope>
    <source>
        <strain evidence="3">CBS 339.88</strain>
    </source>
</reference>
<feature type="region of interest" description="Disordered" evidence="1">
    <location>
        <begin position="1"/>
        <end position="47"/>
    </location>
</feature>
<feature type="compositionally biased region" description="Polar residues" evidence="1">
    <location>
        <begin position="98"/>
        <end position="109"/>
    </location>
</feature>
<dbReference type="STRING" id="685588.A0A067SIQ7"/>
<protein>
    <submittedName>
        <fullName evidence="2">Uncharacterized protein</fullName>
    </submittedName>
</protein>
<evidence type="ECO:0000313" key="2">
    <source>
        <dbReference type="EMBL" id="KDR66648.1"/>
    </source>
</evidence>
<sequence length="526" mass="59579">MYTFNKESVQREQPERDYHEYHEYHYPSQLPSPQSSRPSSRTIPPSWHVRDEELITSSSSTVPKLLAGVNNSFNPVSLPTPRQSLDEKAPFHSPSPTPTQGQGPSKDTNLNTIKLELSKRAPNETTYNDVTLETFHQLQADLENGQLTGSENASIDYDAPARFMVVKFPTIVHEILVQVLGHKDTTKRSNLTEEYATYYGGSPSIHLGEAGSKSPDQSIFDEYQSGSLADVFPTVTFEVGFSESTQKLNNDAVRTLGGTGGRVKLVITLKIEMFRTENEVRGGLRYITGGFWEVEKTIEDDEGRIGEQLHTPYLRVDSDDERPVYEFTTGEIGKKTWTYLIRRTKKFQVFPVVDAQGVLEILGCHVFRRREKKPLPEDVSNSVYISIPFSAILNITLKNLKKQVIVDNTRREKRALSPDDEIVTEAKRQRKGVVNVPDNPSDLHPRPYPTSIIASSLAVTKLPTMIWSTFVQSWLAQGAIWVKTSKAAIESRRGRWQNGQLWMLMTCLTCLEVEERVAWIRFDLDK</sequence>
<dbReference type="HOGENOM" id="CLU_517823_0_0_1"/>
<proteinExistence type="predicted"/>
<dbReference type="EMBL" id="KL142421">
    <property type="protein sequence ID" value="KDR66648.1"/>
    <property type="molecule type" value="Genomic_DNA"/>
</dbReference>
<feature type="region of interest" description="Disordered" evidence="1">
    <location>
        <begin position="76"/>
        <end position="109"/>
    </location>
</feature>
<name>A0A067SIQ7_GALM3</name>
<dbReference type="Proteomes" id="UP000027222">
    <property type="component" value="Unassembled WGS sequence"/>
</dbReference>
<keyword evidence="3" id="KW-1185">Reference proteome</keyword>
<feature type="compositionally biased region" description="Basic and acidic residues" evidence="1">
    <location>
        <begin position="8"/>
        <end position="25"/>
    </location>
</feature>
<organism evidence="2 3">
    <name type="scientific">Galerina marginata (strain CBS 339.88)</name>
    <dbReference type="NCBI Taxonomy" id="685588"/>
    <lineage>
        <taxon>Eukaryota</taxon>
        <taxon>Fungi</taxon>
        <taxon>Dikarya</taxon>
        <taxon>Basidiomycota</taxon>
        <taxon>Agaricomycotina</taxon>
        <taxon>Agaricomycetes</taxon>
        <taxon>Agaricomycetidae</taxon>
        <taxon>Agaricales</taxon>
        <taxon>Agaricineae</taxon>
        <taxon>Strophariaceae</taxon>
        <taxon>Galerina</taxon>
    </lineage>
</organism>
<evidence type="ECO:0000256" key="1">
    <source>
        <dbReference type="SAM" id="MobiDB-lite"/>
    </source>
</evidence>
<evidence type="ECO:0000313" key="3">
    <source>
        <dbReference type="Proteomes" id="UP000027222"/>
    </source>
</evidence>
<dbReference type="AlphaFoldDB" id="A0A067SIQ7"/>
<accession>A0A067SIQ7</accession>
<feature type="compositionally biased region" description="Low complexity" evidence="1">
    <location>
        <begin position="26"/>
        <end position="46"/>
    </location>
</feature>
<dbReference type="OrthoDB" id="2634410at2759"/>
<gene>
    <name evidence="2" type="ORF">GALMADRAFT_216868</name>
</gene>